<feature type="domain" description="SUF system FeS cluster assembly SufBD core" evidence="2">
    <location>
        <begin position="184"/>
        <end position="420"/>
    </location>
</feature>
<gene>
    <name evidence="4" type="ORF">METZ01_LOCUS132575</name>
</gene>
<dbReference type="Pfam" id="PF19295">
    <property type="entry name" value="SufBD_N"/>
    <property type="match status" value="1"/>
</dbReference>
<dbReference type="PANTHER" id="PTHR30508">
    <property type="entry name" value="FES CLUSTER ASSEMBLY PROTEIN SUF"/>
    <property type="match status" value="1"/>
</dbReference>
<dbReference type="AlphaFoldDB" id="A0A381YSW8"/>
<dbReference type="Pfam" id="PF01458">
    <property type="entry name" value="SUFBD_core"/>
    <property type="match status" value="1"/>
</dbReference>
<name>A0A381YSW8_9ZZZZ</name>
<evidence type="ECO:0000259" key="3">
    <source>
        <dbReference type="Pfam" id="PF19295"/>
    </source>
</evidence>
<feature type="domain" description="SUF system FeS cluster assembly SufBD N-terminal" evidence="3">
    <location>
        <begin position="115"/>
        <end position="176"/>
    </location>
</feature>
<dbReference type="SUPFAM" id="SSF101960">
    <property type="entry name" value="Stabilizer of iron transporter SufD"/>
    <property type="match status" value="1"/>
</dbReference>
<dbReference type="GO" id="GO:0016226">
    <property type="term" value="P:iron-sulfur cluster assembly"/>
    <property type="evidence" value="ECO:0007669"/>
    <property type="project" value="InterPro"/>
</dbReference>
<accession>A0A381YSW8</accession>
<dbReference type="InterPro" id="IPR011542">
    <property type="entry name" value="SUF_FeS_clus_asmbl_SufD"/>
</dbReference>
<dbReference type="InterPro" id="IPR037284">
    <property type="entry name" value="SUF_FeS_clus_asmbl_SufBD_sf"/>
</dbReference>
<sequence>MSTLMTGAEAVRTITQAGNEPDWLGHWRLQAWENYEGTPLPDRVAHLWRYSEPEKFLIDKVEPLLPDGSAGQAVDPNTVSTLSDKLASETTQGLAGLLVQQDVQTPKFSLEEQWREAGVIFCDLSSAVQQYPQILEKHLGKQVSIEESKFAALNAALFSGGVFLYVPSGVQINAPVHAVHQSNQDLAAIFPRTLVVLEEGASAILIDEYGNAPDAGINGAAPRVIAHAVTEASIGKNSQLQYFNVQNWGTRTRSHYTQKIHVARDAQAVSGGIVLGGIYNKADIRTELRGANAYSEMIGVLLGDALQHFDNHTEHVHVHGHTYSDLDFKVVLEDEARSAYTGLIRIDLEAADSEAYQENRNLLLDKKCRAESIPELEILNEDVRCTHGATVGPIDDEQVFYLMTRGLPRRDAERAIVEGFFAPVLDRIEDEAMHGRLWDYVRGKLQKKMSR</sequence>
<organism evidence="4">
    <name type="scientific">marine metagenome</name>
    <dbReference type="NCBI Taxonomy" id="408172"/>
    <lineage>
        <taxon>unclassified sequences</taxon>
        <taxon>metagenomes</taxon>
        <taxon>ecological metagenomes</taxon>
    </lineage>
</organism>
<dbReference type="InterPro" id="IPR045595">
    <property type="entry name" value="SufBD_N"/>
</dbReference>
<dbReference type="NCBIfam" id="TIGR01981">
    <property type="entry name" value="sufD"/>
    <property type="match status" value="1"/>
</dbReference>
<dbReference type="PANTHER" id="PTHR30508:SF1">
    <property type="entry name" value="UPF0051 PROTEIN ABCI8, CHLOROPLASTIC-RELATED"/>
    <property type="match status" value="1"/>
</dbReference>
<dbReference type="InterPro" id="IPR000825">
    <property type="entry name" value="SUF_FeS_clus_asmbl_SufBD_core"/>
</dbReference>
<proteinExistence type="inferred from homology"/>
<protein>
    <recommendedName>
        <fullName evidence="5">Fe-S cluster assembly protein SufD</fullName>
    </recommendedName>
</protein>
<comment type="similarity">
    <text evidence="1">Belongs to the iron-sulfur cluster assembly SufBD family.</text>
</comment>
<dbReference type="InterPro" id="IPR055346">
    <property type="entry name" value="Fe-S_cluster_assembly_SufBD"/>
</dbReference>
<dbReference type="EMBL" id="UINC01018901">
    <property type="protein sequence ID" value="SVA79721.1"/>
    <property type="molecule type" value="Genomic_DNA"/>
</dbReference>
<evidence type="ECO:0000313" key="4">
    <source>
        <dbReference type="EMBL" id="SVA79721.1"/>
    </source>
</evidence>
<evidence type="ECO:0008006" key="5">
    <source>
        <dbReference type="Google" id="ProtNLM"/>
    </source>
</evidence>
<evidence type="ECO:0000259" key="2">
    <source>
        <dbReference type="Pfam" id="PF01458"/>
    </source>
</evidence>
<evidence type="ECO:0000256" key="1">
    <source>
        <dbReference type="ARBA" id="ARBA00043967"/>
    </source>
</evidence>
<reference evidence="4" key="1">
    <citation type="submission" date="2018-05" db="EMBL/GenBank/DDBJ databases">
        <authorList>
            <person name="Lanie J.A."/>
            <person name="Ng W.-L."/>
            <person name="Kazmierczak K.M."/>
            <person name="Andrzejewski T.M."/>
            <person name="Davidsen T.M."/>
            <person name="Wayne K.J."/>
            <person name="Tettelin H."/>
            <person name="Glass J.I."/>
            <person name="Rusch D."/>
            <person name="Podicherti R."/>
            <person name="Tsui H.-C.T."/>
            <person name="Winkler M.E."/>
        </authorList>
    </citation>
    <scope>NUCLEOTIDE SEQUENCE</scope>
</reference>